<keyword evidence="1" id="KW-1133">Transmembrane helix</keyword>
<feature type="transmembrane region" description="Helical" evidence="1">
    <location>
        <begin position="69"/>
        <end position="87"/>
    </location>
</feature>
<feature type="transmembrane region" description="Helical" evidence="1">
    <location>
        <begin position="40"/>
        <end position="63"/>
    </location>
</feature>
<keyword evidence="1" id="KW-0812">Transmembrane</keyword>
<reference evidence="2" key="1">
    <citation type="journal article" date="2014" name="Int. J. Syst. Evol. Microbiol.">
        <title>Complete genome sequence of Corynebacterium casei LMG S-19264T (=DSM 44701T), isolated from a smear-ripened cheese.</title>
        <authorList>
            <consortium name="US DOE Joint Genome Institute (JGI-PGF)"/>
            <person name="Walter F."/>
            <person name="Albersmeier A."/>
            <person name="Kalinowski J."/>
            <person name="Ruckert C."/>
        </authorList>
    </citation>
    <scope>NUCLEOTIDE SEQUENCE</scope>
    <source>
        <strain evidence="2">CGMCC 1.15179</strain>
    </source>
</reference>
<dbReference type="RefSeq" id="WP_188645900.1">
    <property type="nucleotide sequence ID" value="NZ_BMHQ01000001.1"/>
</dbReference>
<keyword evidence="1" id="KW-0472">Membrane</keyword>
<protein>
    <submittedName>
        <fullName evidence="2">Uncharacterized protein</fullName>
    </submittedName>
</protein>
<accession>A0A8J2VBF3</accession>
<keyword evidence="3" id="KW-1185">Reference proteome</keyword>
<feature type="transmembrane region" description="Helical" evidence="1">
    <location>
        <begin position="6"/>
        <end position="28"/>
    </location>
</feature>
<dbReference type="Proteomes" id="UP000625210">
    <property type="component" value="Unassembled WGS sequence"/>
</dbReference>
<dbReference type="AlphaFoldDB" id="A0A8J2VBF3"/>
<name>A0A8J2VBF3_9BACL</name>
<sequence>MIHRIVGWWLTLILGLPMAAALVYVAAYQGLLDSKEFYPFWLGEVFFYMALPMVALTAVRIHWGKRNPIAYWLLSVVLIGAMGFMGWQNWKKNIGVVDKVTLYPMGVAGTELLTQEKTTYRIPYYPLNTERVLETIRTGKGVEVYRVRDKPIILAFRDPAFSGYTPEQRLINLAIGLLAALVFAVFFWIVAGVWWKSVSVGEREIVLRNWGRRTYIPLADVIHVWIRKDEEEIWVETDPAAWVFPYDADTSRLMAAVAEREGLDELKPKERWVRRVKWDEVRLYENHLRLIRGEQERRLSYGEIEEIHWDGLLHILLRDEEEDILITDDRYTDWMWFDELAALVSAVWEQEGKGYMKEVDPESGSISFAVTLLEEGGGGHSLGRRL</sequence>
<reference evidence="2" key="2">
    <citation type="submission" date="2020-09" db="EMBL/GenBank/DDBJ databases">
        <authorList>
            <person name="Sun Q."/>
            <person name="Zhou Y."/>
        </authorList>
    </citation>
    <scope>NUCLEOTIDE SEQUENCE</scope>
    <source>
        <strain evidence="2">CGMCC 1.15179</strain>
    </source>
</reference>
<evidence type="ECO:0000313" key="3">
    <source>
        <dbReference type="Proteomes" id="UP000625210"/>
    </source>
</evidence>
<dbReference type="EMBL" id="BMHQ01000001">
    <property type="protein sequence ID" value="GGE03273.1"/>
    <property type="molecule type" value="Genomic_DNA"/>
</dbReference>
<comment type="caution">
    <text evidence="2">The sequence shown here is derived from an EMBL/GenBank/DDBJ whole genome shotgun (WGS) entry which is preliminary data.</text>
</comment>
<gene>
    <name evidence="2" type="ORF">GCM10011571_00110</name>
</gene>
<evidence type="ECO:0000313" key="2">
    <source>
        <dbReference type="EMBL" id="GGE03273.1"/>
    </source>
</evidence>
<organism evidence="2 3">
    <name type="scientific">Marinithermofilum abyssi</name>
    <dbReference type="NCBI Taxonomy" id="1571185"/>
    <lineage>
        <taxon>Bacteria</taxon>
        <taxon>Bacillati</taxon>
        <taxon>Bacillota</taxon>
        <taxon>Bacilli</taxon>
        <taxon>Bacillales</taxon>
        <taxon>Thermoactinomycetaceae</taxon>
        <taxon>Marinithermofilum</taxon>
    </lineage>
</organism>
<evidence type="ECO:0000256" key="1">
    <source>
        <dbReference type="SAM" id="Phobius"/>
    </source>
</evidence>
<feature type="transmembrane region" description="Helical" evidence="1">
    <location>
        <begin position="170"/>
        <end position="195"/>
    </location>
</feature>
<proteinExistence type="predicted"/>